<name>A0A9N9DS01_9GLOM</name>
<evidence type="ECO:0000313" key="1">
    <source>
        <dbReference type="EMBL" id="CAG8650031.1"/>
    </source>
</evidence>
<dbReference type="AlphaFoldDB" id="A0A9N9DS01"/>
<keyword evidence="2" id="KW-1185">Reference proteome</keyword>
<gene>
    <name evidence="1" type="ORF">FCALED_LOCUS11017</name>
</gene>
<comment type="caution">
    <text evidence="1">The sequence shown here is derived from an EMBL/GenBank/DDBJ whole genome shotgun (WGS) entry which is preliminary data.</text>
</comment>
<organism evidence="1 2">
    <name type="scientific">Funneliformis caledonium</name>
    <dbReference type="NCBI Taxonomy" id="1117310"/>
    <lineage>
        <taxon>Eukaryota</taxon>
        <taxon>Fungi</taxon>
        <taxon>Fungi incertae sedis</taxon>
        <taxon>Mucoromycota</taxon>
        <taxon>Glomeromycotina</taxon>
        <taxon>Glomeromycetes</taxon>
        <taxon>Glomerales</taxon>
        <taxon>Glomeraceae</taxon>
        <taxon>Funneliformis</taxon>
    </lineage>
</organism>
<sequence length="132" mass="15211">TLGEIVDSKCLPAGYSTSVSPLPNVCDHCKKKLDDGEVLVCGHGYHFEYYQKLKYSCYYCEEYYKREIYNNVNSFLKRLEKGPNILTTEEKEGENVEDIANENDEKAEEIETNKSQQVHVTFINALNQIGTW</sequence>
<feature type="non-terminal residue" evidence="1">
    <location>
        <position position="1"/>
    </location>
</feature>
<protein>
    <submittedName>
        <fullName evidence="1">3013_t:CDS:1</fullName>
    </submittedName>
</protein>
<reference evidence="1" key="1">
    <citation type="submission" date="2021-06" db="EMBL/GenBank/DDBJ databases">
        <authorList>
            <person name="Kallberg Y."/>
            <person name="Tangrot J."/>
            <person name="Rosling A."/>
        </authorList>
    </citation>
    <scope>NUCLEOTIDE SEQUENCE</scope>
    <source>
        <strain evidence="1">UK204</strain>
    </source>
</reference>
<accession>A0A9N9DS01</accession>
<dbReference type="OrthoDB" id="2387273at2759"/>
<dbReference type="Proteomes" id="UP000789570">
    <property type="component" value="Unassembled WGS sequence"/>
</dbReference>
<dbReference type="EMBL" id="CAJVPQ010004369">
    <property type="protein sequence ID" value="CAG8650031.1"/>
    <property type="molecule type" value="Genomic_DNA"/>
</dbReference>
<proteinExistence type="predicted"/>
<evidence type="ECO:0000313" key="2">
    <source>
        <dbReference type="Proteomes" id="UP000789570"/>
    </source>
</evidence>